<evidence type="ECO:0000313" key="2">
    <source>
        <dbReference type="EMBL" id="TKJ42313.1"/>
    </source>
</evidence>
<organism evidence="2 3">
    <name type="scientific">candidate division LCP-89 bacterium B3_LCP</name>
    <dbReference type="NCBI Taxonomy" id="2012998"/>
    <lineage>
        <taxon>Bacteria</taxon>
        <taxon>Pseudomonadati</taxon>
        <taxon>Bacteria division LCP-89</taxon>
    </lineage>
</organism>
<dbReference type="InterPro" id="IPR029063">
    <property type="entry name" value="SAM-dependent_MTases_sf"/>
</dbReference>
<feature type="region of interest" description="Disordered" evidence="1">
    <location>
        <begin position="66"/>
        <end position="97"/>
    </location>
</feature>
<accession>A0A532V532</accession>
<feature type="compositionally biased region" description="Pro residues" evidence="1">
    <location>
        <begin position="70"/>
        <end position="79"/>
    </location>
</feature>
<dbReference type="EMBL" id="NJBN01000001">
    <property type="protein sequence ID" value="TKJ42313.1"/>
    <property type="molecule type" value="Genomic_DNA"/>
</dbReference>
<evidence type="ECO:0008006" key="4">
    <source>
        <dbReference type="Google" id="ProtNLM"/>
    </source>
</evidence>
<sequence length="332" mass="37020">MRSELKTNCILCGGTIFQQRFTLKSDSAGRNTGAVLDPYLNYGEDYRVISCKSCGLTFRQDFSSDSKTPLPYPHFPPGGPEEDTTVQSIRSRPDSDSTPFLGFEELNDVSDFLTPPGSLLNIGDDGTDILETARLQGWDSSVMSHLEPELIAQPEAAIGEDLLQQQYDVIRLENSLERTADPFALIEKVSGMLQKDGLLVITTPDISDWDFQIYGEGPSLWPIDLPRWFFTPDVLERLLAISSYKVLKVSRFSMTVRLPEEVHLGGPTLELSPISVTTPELSELAVQDIPFFRILARRNEKGDSYPLNRTEREAVPAEIEGLSEFLSPALIE</sequence>
<dbReference type="AlphaFoldDB" id="A0A532V532"/>
<proteinExistence type="predicted"/>
<dbReference type="Gene3D" id="3.40.50.150">
    <property type="entry name" value="Vaccinia Virus protein VP39"/>
    <property type="match status" value="1"/>
</dbReference>
<evidence type="ECO:0000256" key="1">
    <source>
        <dbReference type="SAM" id="MobiDB-lite"/>
    </source>
</evidence>
<name>A0A532V532_UNCL8</name>
<dbReference type="Proteomes" id="UP000319619">
    <property type="component" value="Unassembled WGS sequence"/>
</dbReference>
<reference evidence="2 3" key="1">
    <citation type="submission" date="2017-06" db="EMBL/GenBank/DDBJ databases">
        <title>Novel microbial phyla capable of carbon fixation and sulfur reduction in deep-sea sediments.</title>
        <authorList>
            <person name="Huang J."/>
            <person name="Baker B."/>
            <person name="Wang Y."/>
        </authorList>
    </citation>
    <scope>NUCLEOTIDE SEQUENCE [LARGE SCALE GENOMIC DNA]</scope>
    <source>
        <strain evidence="2">B3_LCP</strain>
    </source>
</reference>
<dbReference type="Pfam" id="PF13489">
    <property type="entry name" value="Methyltransf_23"/>
    <property type="match status" value="1"/>
</dbReference>
<dbReference type="SUPFAM" id="SSF53335">
    <property type="entry name" value="S-adenosyl-L-methionine-dependent methyltransferases"/>
    <property type="match status" value="1"/>
</dbReference>
<comment type="caution">
    <text evidence="2">The sequence shown here is derived from an EMBL/GenBank/DDBJ whole genome shotgun (WGS) entry which is preliminary data.</text>
</comment>
<protein>
    <recommendedName>
        <fullName evidence="4">Methyltransferase putative zinc binding domain-containing protein</fullName>
    </recommendedName>
</protein>
<evidence type="ECO:0000313" key="3">
    <source>
        <dbReference type="Proteomes" id="UP000319619"/>
    </source>
</evidence>
<gene>
    <name evidence="2" type="ORF">CEE37_01135</name>
</gene>